<dbReference type="PANTHER" id="PTHR23518">
    <property type="entry name" value="C-METHYLTRANSFERASE"/>
    <property type="match status" value="1"/>
</dbReference>
<feature type="transmembrane region" description="Helical" evidence="5">
    <location>
        <begin position="33"/>
        <end position="52"/>
    </location>
</feature>
<dbReference type="InterPro" id="IPR036259">
    <property type="entry name" value="MFS_trans_sf"/>
</dbReference>
<organism evidence="7">
    <name type="scientific">Streptomyces sp. R08</name>
    <dbReference type="NCBI Taxonomy" id="3238624"/>
    <lineage>
        <taxon>Bacteria</taxon>
        <taxon>Bacillati</taxon>
        <taxon>Actinomycetota</taxon>
        <taxon>Actinomycetes</taxon>
        <taxon>Kitasatosporales</taxon>
        <taxon>Streptomycetaceae</taxon>
        <taxon>Streptomyces</taxon>
    </lineage>
</organism>
<dbReference type="PANTHER" id="PTHR23518:SF2">
    <property type="entry name" value="MAJOR FACILITATOR SUPERFAMILY TRANSPORTER"/>
    <property type="match status" value="1"/>
</dbReference>
<dbReference type="GO" id="GO:0022857">
    <property type="term" value="F:transmembrane transporter activity"/>
    <property type="evidence" value="ECO:0007669"/>
    <property type="project" value="InterPro"/>
</dbReference>
<feature type="transmembrane region" description="Helical" evidence="5">
    <location>
        <begin position="390"/>
        <end position="407"/>
    </location>
</feature>
<dbReference type="InterPro" id="IPR020846">
    <property type="entry name" value="MFS_dom"/>
</dbReference>
<feature type="transmembrane region" description="Helical" evidence="5">
    <location>
        <begin position="325"/>
        <end position="346"/>
    </location>
</feature>
<protein>
    <submittedName>
        <fullName evidence="7">MFS transporter</fullName>
    </submittedName>
</protein>
<feature type="transmembrane region" description="Helical" evidence="5">
    <location>
        <begin position="167"/>
        <end position="187"/>
    </location>
</feature>
<sequence length="418" mass="43594">MSATIAPTVFALGAVSLITDVSSEMVTAVLPLYLVTGLGLSPLGFGLLDGIYNGFSALVRLAGGHLADRGGGRHKWIAGLGYGVSALCKPLLLLAHTLTPIGLILAADRTGKGLRTAPRDALISLSSTPENRGRAFGVHRAMDTAGALLGPLVAFLILRATVDGYDAVFTVSFCVAVVGVLVLVLFVPGPSSTAAPRTEKAVREKAVEDGRAVDEKAVRPTLRAAFALLGRRDLRRVTVCALLLGLATVSDSFVYLLLQRRLGVPDRWFALLPLGTAAAFLLLAVPLGRLADRVGRWRVFLGGHGALLTAYALLLTSWHGTALPYAVLLLHGAFYAATDGVLMAVASDSVPEQLRSSGLALVQTGQAAARFVCSLGFGAAWTLWGDRTALLASAVALAVCAVFAFTVRPGRPVLEPAS</sequence>
<feature type="transmembrane region" description="Helical" evidence="5">
    <location>
        <begin position="141"/>
        <end position="161"/>
    </location>
</feature>
<dbReference type="GO" id="GO:0005886">
    <property type="term" value="C:plasma membrane"/>
    <property type="evidence" value="ECO:0007669"/>
    <property type="project" value="UniProtKB-SubCell"/>
</dbReference>
<evidence type="ECO:0000259" key="6">
    <source>
        <dbReference type="PROSITE" id="PS50850"/>
    </source>
</evidence>
<feature type="transmembrane region" description="Helical" evidence="5">
    <location>
        <begin position="268"/>
        <end position="287"/>
    </location>
</feature>
<dbReference type="Pfam" id="PF07690">
    <property type="entry name" value="MFS_1"/>
    <property type="match status" value="1"/>
</dbReference>
<keyword evidence="4 5" id="KW-0472">Membrane</keyword>
<evidence type="ECO:0000313" key="7">
    <source>
        <dbReference type="EMBL" id="XDQ00088.1"/>
    </source>
</evidence>
<evidence type="ECO:0000256" key="5">
    <source>
        <dbReference type="SAM" id="Phobius"/>
    </source>
</evidence>
<evidence type="ECO:0000256" key="1">
    <source>
        <dbReference type="ARBA" id="ARBA00004651"/>
    </source>
</evidence>
<evidence type="ECO:0000256" key="4">
    <source>
        <dbReference type="ARBA" id="ARBA00023136"/>
    </source>
</evidence>
<dbReference type="EMBL" id="CP163431">
    <property type="protein sequence ID" value="XDQ00088.1"/>
    <property type="molecule type" value="Genomic_DNA"/>
</dbReference>
<dbReference type="InterPro" id="IPR011701">
    <property type="entry name" value="MFS"/>
</dbReference>
<keyword evidence="2 5" id="KW-0812">Transmembrane</keyword>
<feature type="transmembrane region" description="Helical" evidence="5">
    <location>
        <begin position="299"/>
        <end position="319"/>
    </location>
</feature>
<feature type="domain" description="Major facilitator superfamily (MFS) profile" evidence="6">
    <location>
        <begin position="8"/>
        <end position="412"/>
    </location>
</feature>
<comment type="subcellular location">
    <subcellularLocation>
        <location evidence="1">Cell membrane</location>
        <topology evidence="1">Multi-pass membrane protein</topology>
    </subcellularLocation>
</comment>
<keyword evidence="3 5" id="KW-1133">Transmembrane helix</keyword>
<feature type="transmembrane region" description="Helical" evidence="5">
    <location>
        <begin position="367"/>
        <end position="384"/>
    </location>
</feature>
<dbReference type="RefSeq" id="WP_369186990.1">
    <property type="nucleotide sequence ID" value="NZ_CP163431.1"/>
</dbReference>
<dbReference type="PROSITE" id="PS50850">
    <property type="entry name" value="MFS"/>
    <property type="match status" value="1"/>
</dbReference>
<evidence type="ECO:0000256" key="2">
    <source>
        <dbReference type="ARBA" id="ARBA00022692"/>
    </source>
</evidence>
<gene>
    <name evidence="7" type="ORF">AB5J58_07820</name>
</gene>
<evidence type="ECO:0000256" key="3">
    <source>
        <dbReference type="ARBA" id="ARBA00022989"/>
    </source>
</evidence>
<name>A0AB39M1P1_9ACTN</name>
<dbReference type="SUPFAM" id="SSF103473">
    <property type="entry name" value="MFS general substrate transporter"/>
    <property type="match status" value="1"/>
</dbReference>
<proteinExistence type="predicted"/>
<dbReference type="AlphaFoldDB" id="A0AB39M1P1"/>
<reference evidence="7" key="1">
    <citation type="submission" date="2024-07" db="EMBL/GenBank/DDBJ databases">
        <authorList>
            <person name="Yu S.T."/>
        </authorList>
    </citation>
    <scope>NUCLEOTIDE SEQUENCE</scope>
    <source>
        <strain evidence="7">R08</strain>
    </source>
</reference>
<dbReference type="Gene3D" id="1.20.1250.20">
    <property type="entry name" value="MFS general substrate transporter like domains"/>
    <property type="match status" value="1"/>
</dbReference>
<feature type="transmembrane region" description="Helical" evidence="5">
    <location>
        <begin position="237"/>
        <end position="256"/>
    </location>
</feature>
<dbReference type="CDD" id="cd17370">
    <property type="entry name" value="MFS_MJ1317_like"/>
    <property type="match status" value="1"/>
</dbReference>
<accession>A0AB39M1P1</accession>